<name>A0A914RQE0_PAREQ</name>
<keyword evidence="1" id="KW-0175">Coiled coil</keyword>
<evidence type="ECO:0000313" key="3">
    <source>
        <dbReference type="WBParaSite" id="PEQ_0000851101-mRNA-1"/>
    </source>
</evidence>
<dbReference type="Proteomes" id="UP000887564">
    <property type="component" value="Unplaced"/>
</dbReference>
<accession>A0A914RQE0</accession>
<sequence>MVHRHVRFDYPQRKSEIGKVERLDGSVDCKVDDDIKVEEDASFIFTICRSRWLVTNVNEAALSNREKQLRAEFDVYKEEMATKQDELSAENKKLMSTMADLEVKNREMSRALDEAKSKLQQKETVEDEQLQIVSNDLENATHRAVEQLDGYRFIVESLFEPLKGP</sequence>
<dbReference type="AlphaFoldDB" id="A0A914RQE0"/>
<reference evidence="3" key="1">
    <citation type="submission" date="2022-11" db="UniProtKB">
        <authorList>
            <consortium name="WormBaseParasite"/>
        </authorList>
    </citation>
    <scope>IDENTIFICATION</scope>
</reference>
<organism evidence="2 3">
    <name type="scientific">Parascaris equorum</name>
    <name type="common">Equine roundworm</name>
    <dbReference type="NCBI Taxonomy" id="6256"/>
    <lineage>
        <taxon>Eukaryota</taxon>
        <taxon>Metazoa</taxon>
        <taxon>Ecdysozoa</taxon>
        <taxon>Nematoda</taxon>
        <taxon>Chromadorea</taxon>
        <taxon>Rhabditida</taxon>
        <taxon>Spirurina</taxon>
        <taxon>Ascaridomorpha</taxon>
        <taxon>Ascaridoidea</taxon>
        <taxon>Ascarididae</taxon>
        <taxon>Parascaris</taxon>
    </lineage>
</organism>
<feature type="coiled-coil region" evidence="1">
    <location>
        <begin position="59"/>
        <end position="128"/>
    </location>
</feature>
<keyword evidence="2" id="KW-1185">Reference proteome</keyword>
<protein>
    <submittedName>
        <fullName evidence="3">Uncharacterized protein</fullName>
    </submittedName>
</protein>
<evidence type="ECO:0000313" key="2">
    <source>
        <dbReference type="Proteomes" id="UP000887564"/>
    </source>
</evidence>
<evidence type="ECO:0000256" key="1">
    <source>
        <dbReference type="SAM" id="Coils"/>
    </source>
</evidence>
<proteinExistence type="predicted"/>
<dbReference type="WBParaSite" id="PEQ_0000851101-mRNA-1">
    <property type="protein sequence ID" value="PEQ_0000851101-mRNA-1"/>
    <property type="gene ID" value="PEQ_0000851101"/>
</dbReference>